<feature type="signal peptide" evidence="1">
    <location>
        <begin position="1"/>
        <end position="24"/>
    </location>
</feature>
<comment type="caution">
    <text evidence="2">The sequence shown here is derived from an EMBL/GenBank/DDBJ whole genome shotgun (WGS) entry which is preliminary data.</text>
</comment>
<dbReference type="Proteomes" id="UP000076078">
    <property type="component" value="Unassembled WGS sequence"/>
</dbReference>
<reference evidence="2 3" key="1">
    <citation type="submission" date="2015-12" db="EMBL/GenBank/DDBJ databases">
        <title>Dictyostelia acquired genes for synthesis and detection of signals that induce cell-type specialization by lateral gene transfer from prokaryotes.</title>
        <authorList>
            <person name="Gloeckner G."/>
            <person name="Schaap P."/>
        </authorList>
    </citation>
    <scope>NUCLEOTIDE SEQUENCE [LARGE SCALE GENOMIC DNA]</scope>
    <source>
        <strain evidence="2 3">TK</strain>
    </source>
</reference>
<dbReference type="InParanoid" id="A0A152A934"/>
<evidence type="ECO:0008006" key="4">
    <source>
        <dbReference type="Google" id="ProtNLM"/>
    </source>
</evidence>
<feature type="chain" id="PRO_5007593769" description="WAP domain-containing protein" evidence="1">
    <location>
        <begin position="25"/>
        <end position="108"/>
    </location>
</feature>
<gene>
    <name evidence="2" type="ORF">DLAC_00195</name>
</gene>
<keyword evidence="1" id="KW-0732">Signal</keyword>
<sequence>MMAMAKLFLILIITILLLGNIVLGNTTPRIETSKPSSPLTSGASADNNPLNLPICPQNDEVYCFQVNSLCSRDDECGEGTGCCWINTCGSMCNDMKYVPNKKPIYYYS</sequence>
<organism evidence="2 3">
    <name type="scientific">Tieghemostelium lacteum</name>
    <name type="common">Slime mold</name>
    <name type="synonym">Dictyostelium lacteum</name>
    <dbReference type="NCBI Taxonomy" id="361077"/>
    <lineage>
        <taxon>Eukaryota</taxon>
        <taxon>Amoebozoa</taxon>
        <taxon>Evosea</taxon>
        <taxon>Eumycetozoa</taxon>
        <taxon>Dictyostelia</taxon>
        <taxon>Dictyosteliales</taxon>
        <taxon>Raperosteliaceae</taxon>
        <taxon>Tieghemostelium</taxon>
    </lineage>
</organism>
<dbReference type="AlphaFoldDB" id="A0A152A934"/>
<evidence type="ECO:0000256" key="1">
    <source>
        <dbReference type="SAM" id="SignalP"/>
    </source>
</evidence>
<keyword evidence="3" id="KW-1185">Reference proteome</keyword>
<dbReference type="EMBL" id="LODT01000001">
    <property type="protein sequence ID" value="KYR02730.1"/>
    <property type="molecule type" value="Genomic_DNA"/>
</dbReference>
<evidence type="ECO:0000313" key="3">
    <source>
        <dbReference type="Proteomes" id="UP000076078"/>
    </source>
</evidence>
<evidence type="ECO:0000313" key="2">
    <source>
        <dbReference type="EMBL" id="KYR02730.1"/>
    </source>
</evidence>
<protein>
    <recommendedName>
        <fullName evidence="4">WAP domain-containing protein</fullName>
    </recommendedName>
</protein>
<proteinExistence type="predicted"/>
<name>A0A152A934_TIELA</name>
<accession>A0A152A934</accession>